<comment type="caution">
    <text evidence="1">The sequence shown here is derived from an EMBL/GenBank/DDBJ whole genome shotgun (WGS) entry which is preliminary data.</text>
</comment>
<evidence type="ECO:0000313" key="1">
    <source>
        <dbReference type="EMBL" id="KAJ1370233.1"/>
    </source>
</evidence>
<protein>
    <submittedName>
        <fullName evidence="1">Uncharacterized protein</fullName>
    </submittedName>
</protein>
<evidence type="ECO:0000313" key="2">
    <source>
        <dbReference type="Proteomes" id="UP001196413"/>
    </source>
</evidence>
<reference evidence="1" key="1">
    <citation type="submission" date="2021-06" db="EMBL/GenBank/DDBJ databases">
        <title>Parelaphostrongylus tenuis whole genome reference sequence.</title>
        <authorList>
            <person name="Garwood T.J."/>
            <person name="Larsen P.A."/>
            <person name="Fountain-Jones N.M."/>
            <person name="Garbe J.R."/>
            <person name="Macchietto M.G."/>
            <person name="Kania S.A."/>
            <person name="Gerhold R.W."/>
            <person name="Richards J.E."/>
            <person name="Wolf T.M."/>
        </authorList>
    </citation>
    <scope>NUCLEOTIDE SEQUENCE</scope>
    <source>
        <strain evidence="1">MNPRO001-30</strain>
        <tissue evidence="1">Meninges</tissue>
    </source>
</reference>
<keyword evidence="2" id="KW-1185">Reference proteome</keyword>
<accession>A0AAD5R651</accession>
<dbReference type="Proteomes" id="UP001196413">
    <property type="component" value="Unassembled WGS sequence"/>
</dbReference>
<proteinExistence type="predicted"/>
<dbReference type="EMBL" id="JAHQIW010006757">
    <property type="protein sequence ID" value="KAJ1370233.1"/>
    <property type="molecule type" value="Genomic_DNA"/>
</dbReference>
<sequence length="94" mass="10529">MTAFFRNKVVRSENATIKNNEGQSMLNSYAEVETTPHSLKEKKGKCNTFDGVDDGNVWRSEMLSQSAGEVTKKKLAAVSVHIKQTSFTCLWQKS</sequence>
<organism evidence="1 2">
    <name type="scientific">Parelaphostrongylus tenuis</name>
    <name type="common">Meningeal worm</name>
    <dbReference type="NCBI Taxonomy" id="148309"/>
    <lineage>
        <taxon>Eukaryota</taxon>
        <taxon>Metazoa</taxon>
        <taxon>Ecdysozoa</taxon>
        <taxon>Nematoda</taxon>
        <taxon>Chromadorea</taxon>
        <taxon>Rhabditida</taxon>
        <taxon>Rhabditina</taxon>
        <taxon>Rhabditomorpha</taxon>
        <taxon>Strongyloidea</taxon>
        <taxon>Metastrongylidae</taxon>
        <taxon>Parelaphostrongylus</taxon>
    </lineage>
</organism>
<gene>
    <name evidence="1" type="ORF">KIN20_031922</name>
</gene>
<dbReference type="AlphaFoldDB" id="A0AAD5R651"/>
<name>A0AAD5R651_PARTN</name>